<evidence type="ECO:0000313" key="2">
    <source>
        <dbReference type="Proteomes" id="UP000502179"/>
    </source>
</evidence>
<evidence type="ECO:0000313" key="1">
    <source>
        <dbReference type="EMBL" id="QIJ70848.1"/>
    </source>
</evidence>
<name>A0A6G7PTS4_9BACT</name>
<protein>
    <submittedName>
        <fullName evidence="1">Uncharacterized protein</fullName>
    </submittedName>
</protein>
<dbReference type="EMBL" id="CP048877">
    <property type="protein sequence ID" value="QIJ70848.1"/>
    <property type="molecule type" value="Genomic_DNA"/>
</dbReference>
<sequence length="76" mass="8391">MKLVAFLKAILPTQKADNGYDRSAYPSLFGLSTKDTANLVYREGIIHDSLSKAARKTALLSRKQSFCLYVPQGKSP</sequence>
<gene>
    <name evidence="1" type="ORF">G4V39_00550</name>
</gene>
<dbReference type="AlphaFoldDB" id="A0A6G7PTS4"/>
<proteinExistence type="predicted"/>
<accession>A0A6G7PTS4</accession>
<dbReference type="RefSeq" id="WP_166031071.1">
    <property type="nucleotide sequence ID" value="NZ_CP048877.1"/>
</dbReference>
<dbReference type="Proteomes" id="UP000502179">
    <property type="component" value="Chromosome"/>
</dbReference>
<dbReference type="KEGG" id="tav:G4V39_00550"/>
<reference evidence="1 2" key="1">
    <citation type="submission" date="2020-02" db="EMBL/GenBank/DDBJ databases">
        <title>Genome analysis of Thermosulfuriphilus ammonigenes ST65T, an anaerobic thermophilic chemolithoautotrophic bacterium isolated from a deep-sea hydrothermal vent.</title>
        <authorList>
            <person name="Slobodkina G."/>
            <person name="Allioux M."/>
            <person name="Merkel A."/>
            <person name="Alain K."/>
            <person name="Jebbar M."/>
            <person name="Slobodkin A."/>
        </authorList>
    </citation>
    <scope>NUCLEOTIDE SEQUENCE [LARGE SCALE GENOMIC DNA]</scope>
    <source>
        <strain evidence="1 2">ST65</strain>
    </source>
</reference>
<organism evidence="1 2">
    <name type="scientific">Thermosulfuriphilus ammonigenes</name>
    <dbReference type="NCBI Taxonomy" id="1936021"/>
    <lineage>
        <taxon>Bacteria</taxon>
        <taxon>Pseudomonadati</taxon>
        <taxon>Thermodesulfobacteriota</taxon>
        <taxon>Thermodesulfobacteria</taxon>
        <taxon>Thermodesulfobacteriales</taxon>
        <taxon>Thermodesulfobacteriaceae</taxon>
        <taxon>Thermosulfuriphilus</taxon>
    </lineage>
</organism>
<keyword evidence="2" id="KW-1185">Reference proteome</keyword>